<dbReference type="AlphaFoldDB" id="A0A9X3LIX7"/>
<proteinExistence type="predicted"/>
<name>A0A9X3LIX7_9CORY</name>
<accession>A0A9X3LIX7</accession>
<sequence>MSTTAPTGSTINPPNPTTHYLLSGAGTAVGAFFLLLAVLGLFGVPALSNVVPWPLLISLFFLIPGIAGLWRGPGQPSTYEIPRPKQRKFTDKNRAAKAASK</sequence>
<feature type="region of interest" description="Disordered" evidence="1">
    <location>
        <begin position="77"/>
        <end position="101"/>
    </location>
</feature>
<feature type="transmembrane region" description="Helical" evidence="2">
    <location>
        <begin position="51"/>
        <end position="70"/>
    </location>
</feature>
<organism evidence="3 4">
    <name type="scientific">Corynebacterium evansiae</name>
    <dbReference type="NCBI Taxonomy" id="2913499"/>
    <lineage>
        <taxon>Bacteria</taxon>
        <taxon>Bacillati</taxon>
        <taxon>Actinomycetota</taxon>
        <taxon>Actinomycetes</taxon>
        <taxon>Mycobacteriales</taxon>
        <taxon>Corynebacteriaceae</taxon>
        <taxon>Corynebacterium</taxon>
    </lineage>
</organism>
<comment type="caution">
    <text evidence="3">The sequence shown here is derived from an EMBL/GenBank/DDBJ whole genome shotgun (WGS) entry which is preliminary data.</text>
</comment>
<protein>
    <submittedName>
        <fullName evidence="3">Uncharacterized protein</fullName>
    </submittedName>
</protein>
<dbReference type="EMBL" id="JAKMUT010000001">
    <property type="protein sequence ID" value="MCZ9288707.1"/>
    <property type="molecule type" value="Genomic_DNA"/>
</dbReference>
<feature type="transmembrane region" description="Helical" evidence="2">
    <location>
        <begin position="20"/>
        <end position="44"/>
    </location>
</feature>
<evidence type="ECO:0000313" key="4">
    <source>
        <dbReference type="Proteomes" id="UP001146469"/>
    </source>
</evidence>
<dbReference type="Proteomes" id="UP001146469">
    <property type="component" value="Unassembled WGS sequence"/>
</dbReference>
<gene>
    <name evidence="3" type="ORF">L8V00_00560</name>
</gene>
<reference evidence="3" key="1">
    <citation type="submission" date="2022-02" db="EMBL/GenBank/DDBJ databases">
        <title>Corynebacterium sp. from urogenital microbiome.</title>
        <authorList>
            <person name="Cappelli E.A."/>
            <person name="Ribeiro T.G."/>
            <person name="Peixe L."/>
        </authorList>
    </citation>
    <scope>NUCLEOTIDE SEQUENCE</scope>
    <source>
        <strain evidence="3">C8Ua_174</strain>
    </source>
</reference>
<dbReference type="RefSeq" id="WP_005292164.1">
    <property type="nucleotide sequence ID" value="NZ_JAKMUT010000001.1"/>
</dbReference>
<keyword evidence="2" id="KW-0472">Membrane</keyword>
<keyword evidence="4" id="KW-1185">Reference proteome</keyword>
<evidence type="ECO:0000313" key="3">
    <source>
        <dbReference type="EMBL" id="MCZ9288707.1"/>
    </source>
</evidence>
<dbReference type="GeneID" id="92739546"/>
<keyword evidence="2" id="KW-1133">Transmembrane helix</keyword>
<evidence type="ECO:0000256" key="1">
    <source>
        <dbReference type="SAM" id="MobiDB-lite"/>
    </source>
</evidence>
<evidence type="ECO:0000256" key="2">
    <source>
        <dbReference type="SAM" id="Phobius"/>
    </source>
</evidence>
<keyword evidence="2" id="KW-0812">Transmembrane</keyword>